<feature type="region of interest" description="Disordered" evidence="2">
    <location>
        <begin position="223"/>
        <end position="283"/>
    </location>
</feature>
<keyword evidence="1" id="KW-0175">Coiled coil</keyword>
<sequence>MLHTRRKNTRCRLGVPDPRRPQFPVHITASLSSQSTRSQTPEEDASDDLGAHPRPDAKPSDTDQTRLASALDRSSFSHLVFVRGSLGGPGSTICKTKLGTDFEMSGLVPFDQWHVVHLFDLRFLERATRSYPERSRAPKATRWSTKSSNRAAQSSRRGCGESRALLINPEVKEKLDENSKQLEQSAEKLSQLESENLTLQDKNQALNTASNKKHRFRTQIRSMLTLEKPNSRTDANLPPTTSQGDAAMREKTKGARIYDVEDSESKPEPDKEASEGVEKTESPMAAYLEQMFSKRLDAMQSMVERLPRGAPPSGKATLTPTPTLLSRMRSP</sequence>
<accession>A0A8S9QND0</accession>
<feature type="compositionally biased region" description="Basic and acidic residues" evidence="2">
    <location>
        <begin position="247"/>
        <end position="281"/>
    </location>
</feature>
<feature type="region of interest" description="Disordered" evidence="2">
    <location>
        <begin position="306"/>
        <end position="331"/>
    </location>
</feature>
<feature type="compositionally biased region" description="Polar residues" evidence="2">
    <location>
        <begin position="29"/>
        <end position="39"/>
    </location>
</feature>
<feature type="compositionally biased region" description="Basic and acidic residues" evidence="2">
    <location>
        <begin position="49"/>
        <end position="64"/>
    </location>
</feature>
<dbReference type="AlphaFoldDB" id="A0A8S9QND0"/>
<gene>
    <name evidence="3" type="ORF">F2Q69_00022764</name>
</gene>
<feature type="compositionally biased region" description="Basic residues" evidence="2">
    <location>
        <begin position="1"/>
        <end position="10"/>
    </location>
</feature>
<dbReference type="Proteomes" id="UP000712600">
    <property type="component" value="Unassembled WGS sequence"/>
</dbReference>
<proteinExistence type="predicted"/>
<feature type="region of interest" description="Disordered" evidence="2">
    <location>
        <begin position="1"/>
        <end position="66"/>
    </location>
</feature>
<evidence type="ECO:0000313" key="4">
    <source>
        <dbReference type="Proteomes" id="UP000712600"/>
    </source>
</evidence>
<comment type="caution">
    <text evidence="3">The sequence shown here is derived from an EMBL/GenBank/DDBJ whole genome shotgun (WGS) entry which is preliminary data.</text>
</comment>
<feature type="coiled-coil region" evidence="1">
    <location>
        <begin position="172"/>
        <end position="212"/>
    </location>
</feature>
<organism evidence="3 4">
    <name type="scientific">Brassica cretica</name>
    <name type="common">Mustard</name>
    <dbReference type="NCBI Taxonomy" id="69181"/>
    <lineage>
        <taxon>Eukaryota</taxon>
        <taxon>Viridiplantae</taxon>
        <taxon>Streptophyta</taxon>
        <taxon>Embryophyta</taxon>
        <taxon>Tracheophyta</taxon>
        <taxon>Spermatophyta</taxon>
        <taxon>Magnoliopsida</taxon>
        <taxon>eudicotyledons</taxon>
        <taxon>Gunneridae</taxon>
        <taxon>Pentapetalae</taxon>
        <taxon>rosids</taxon>
        <taxon>malvids</taxon>
        <taxon>Brassicales</taxon>
        <taxon>Brassicaceae</taxon>
        <taxon>Brassiceae</taxon>
        <taxon>Brassica</taxon>
    </lineage>
</organism>
<evidence type="ECO:0000313" key="3">
    <source>
        <dbReference type="EMBL" id="KAF3541322.1"/>
    </source>
</evidence>
<feature type="region of interest" description="Disordered" evidence="2">
    <location>
        <begin position="135"/>
        <end position="165"/>
    </location>
</feature>
<name>A0A8S9QND0_BRACR</name>
<evidence type="ECO:0000256" key="1">
    <source>
        <dbReference type="SAM" id="Coils"/>
    </source>
</evidence>
<reference evidence="3" key="1">
    <citation type="submission" date="2019-12" db="EMBL/GenBank/DDBJ databases">
        <title>Genome sequencing and annotation of Brassica cretica.</title>
        <authorList>
            <person name="Studholme D.J."/>
            <person name="Sarris P."/>
        </authorList>
    </citation>
    <scope>NUCLEOTIDE SEQUENCE</scope>
    <source>
        <strain evidence="3">PFS-109/04</strain>
        <tissue evidence="3">Leaf</tissue>
    </source>
</reference>
<evidence type="ECO:0000256" key="2">
    <source>
        <dbReference type="SAM" id="MobiDB-lite"/>
    </source>
</evidence>
<feature type="compositionally biased region" description="Polar residues" evidence="2">
    <location>
        <begin position="142"/>
        <end position="156"/>
    </location>
</feature>
<dbReference type="EMBL" id="QGKX02001290">
    <property type="protein sequence ID" value="KAF3541322.1"/>
    <property type="molecule type" value="Genomic_DNA"/>
</dbReference>
<feature type="compositionally biased region" description="Polar residues" evidence="2">
    <location>
        <begin position="232"/>
        <end position="244"/>
    </location>
</feature>
<protein>
    <submittedName>
        <fullName evidence="3">Uncharacterized protein</fullName>
    </submittedName>
</protein>